<evidence type="ECO:0000256" key="2">
    <source>
        <dbReference type="ARBA" id="ARBA00022801"/>
    </source>
</evidence>
<keyword evidence="10" id="KW-1185">Reference proteome</keyword>
<evidence type="ECO:0000256" key="7">
    <source>
        <dbReference type="SAM" id="Phobius"/>
    </source>
</evidence>
<dbReference type="SUPFAM" id="SSF52743">
    <property type="entry name" value="Subtilisin-like"/>
    <property type="match status" value="1"/>
</dbReference>
<evidence type="ECO:0000256" key="5">
    <source>
        <dbReference type="ARBA" id="ARBA00023619"/>
    </source>
</evidence>
<dbReference type="GO" id="GO:0004252">
    <property type="term" value="F:serine-type endopeptidase activity"/>
    <property type="evidence" value="ECO:0007669"/>
    <property type="project" value="UniProtKB-EC"/>
</dbReference>
<evidence type="ECO:0000256" key="1">
    <source>
        <dbReference type="ARBA" id="ARBA00022670"/>
    </source>
</evidence>
<evidence type="ECO:0000313" key="10">
    <source>
        <dbReference type="Proteomes" id="UP000664859"/>
    </source>
</evidence>
<dbReference type="InterPro" id="IPR023828">
    <property type="entry name" value="Peptidase_S8_Ser-AS"/>
</dbReference>
<keyword evidence="7" id="KW-0812">Transmembrane</keyword>
<accession>A0A835YS78</accession>
<evidence type="ECO:0000313" key="9">
    <source>
        <dbReference type="EMBL" id="KAG5180480.1"/>
    </source>
</evidence>
<reference evidence="9" key="1">
    <citation type="submission" date="2021-02" db="EMBL/GenBank/DDBJ databases">
        <title>First Annotated Genome of the Yellow-green Alga Tribonema minus.</title>
        <authorList>
            <person name="Mahan K.M."/>
        </authorList>
    </citation>
    <scope>NUCLEOTIDE SEQUENCE</scope>
    <source>
        <strain evidence="9">UTEX B ZZ1240</strain>
    </source>
</reference>
<dbReference type="Proteomes" id="UP000664859">
    <property type="component" value="Unassembled WGS sequence"/>
</dbReference>
<dbReference type="EMBL" id="JAFCMP010000390">
    <property type="protein sequence ID" value="KAG5180480.1"/>
    <property type="molecule type" value="Genomic_DNA"/>
</dbReference>
<evidence type="ECO:0000259" key="8">
    <source>
        <dbReference type="Pfam" id="PF00082"/>
    </source>
</evidence>
<dbReference type="EC" id="3.4.21.62" evidence="5"/>
<dbReference type="InterPro" id="IPR036852">
    <property type="entry name" value="Peptidase_S8/S53_dom_sf"/>
</dbReference>
<sequence>MADLPHVLAVSATGPVYWGKDQSTNLDKLAPYSNTGAAAMVSAPGGNTVVRTKDYNTICSVELSKRVTLNLPCRHFDVVLSACCSRKAVYPLRTYFLPTRYAWLAGTSMAAPHVAGVAALIVAKRGRPVAPDKLFAYLKQCTNDLGPKGKDDKFGSGRINAGKVVSLKF</sequence>
<comment type="catalytic activity">
    <reaction evidence="4">
        <text>Hydrolysis of proteins with broad specificity for peptide bonds, and a preference for a large uncharged residue in P1. Hydrolyzes peptide amides.</text>
        <dbReference type="EC" id="3.4.21.62"/>
    </reaction>
</comment>
<evidence type="ECO:0000256" key="3">
    <source>
        <dbReference type="ARBA" id="ARBA00022825"/>
    </source>
</evidence>
<dbReference type="PROSITE" id="PS51892">
    <property type="entry name" value="SUBTILASE"/>
    <property type="match status" value="1"/>
</dbReference>
<comment type="caution">
    <text evidence="6">Lacks conserved residue(s) required for the propagation of feature annotation.</text>
</comment>
<keyword evidence="7" id="KW-1133">Transmembrane helix</keyword>
<dbReference type="OrthoDB" id="19448at2759"/>
<feature type="domain" description="Peptidase S8/S53" evidence="8">
    <location>
        <begin position="6"/>
        <end position="157"/>
    </location>
</feature>
<comment type="similarity">
    <text evidence="6">Belongs to the peptidase S8 family.</text>
</comment>
<keyword evidence="1" id="KW-0645">Protease</keyword>
<dbReference type="InterPro" id="IPR000209">
    <property type="entry name" value="Peptidase_S8/S53_dom"/>
</dbReference>
<name>A0A835YS78_9STRA</name>
<evidence type="ECO:0000256" key="6">
    <source>
        <dbReference type="PROSITE-ProRule" id="PRU01240"/>
    </source>
</evidence>
<organism evidence="9 10">
    <name type="scientific">Tribonema minus</name>
    <dbReference type="NCBI Taxonomy" id="303371"/>
    <lineage>
        <taxon>Eukaryota</taxon>
        <taxon>Sar</taxon>
        <taxon>Stramenopiles</taxon>
        <taxon>Ochrophyta</taxon>
        <taxon>PX clade</taxon>
        <taxon>Xanthophyceae</taxon>
        <taxon>Tribonematales</taxon>
        <taxon>Tribonemataceae</taxon>
        <taxon>Tribonema</taxon>
    </lineage>
</organism>
<feature type="transmembrane region" description="Helical" evidence="7">
    <location>
        <begin position="101"/>
        <end position="123"/>
    </location>
</feature>
<keyword evidence="3" id="KW-0720">Serine protease</keyword>
<dbReference type="GO" id="GO:0006508">
    <property type="term" value="P:proteolysis"/>
    <property type="evidence" value="ECO:0007669"/>
    <property type="project" value="UniProtKB-KW"/>
</dbReference>
<comment type="caution">
    <text evidence="9">The sequence shown here is derived from an EMBL/GenBank/DDBJ whole genome shotgun (WGS) entry which is preliminary data.</text>
</comment>
<dbReference type="AlphaFoldDB" id="A0A835YS78"/>
<keyword evidence="2" id="KW-0378">Hydrolase</keyword>
<gene>
    <name evidence="9" type="ORF">JKP88DRAFT_223233</name>
</gene>
<dbReference type="Pfam" id="PF00082">
    <property type="entry name" value="Peptidase_S8"/>
    <property type="match status" value="1"/>
</dbReference>
<proteinExistence type="inferred from homology"/>
<evidence type="ECO:0000256" key="4">
    <source>
        <dbReference type="ARBA" id="ARBA00023529"/>
    </source>
</evidence>
<keyword evidence="7" id="KW-0472">Membrane</keyword>
<protein>
    <recommendedName>
        <fullName evidence="5">subtilisin</fullName>
        <ecNumber evidence="5">3.4.21.62</ecNumber>
    </recommendedName>
</protein>
<dbReference type="Gene3D" id="3.40.50.200">
    <property type="entry name" value="Peptidase S8/S53 domain"/>
    <property type="match status" value="1"/>
</dbReference>
<dbReference type="PROSITE" id="PS00138">
    <property type="entry name" value="SUBTILASE_SER"/>
    <property type="match status" value="1"/>
</dbReference>